<evidence type="ECO:0000256" key="8">
    <source>
        <dbReference type="ARBA" id="ARBA00022843"/>
    </source>
</evidence>
<dbReference type="PROSITE" id="PS50172">
    <property type="entry name" value="BRCT"/>
    <property type="match status" value="1"/>
</dbReference>
<dbReference type="EMBL" id="JALJOS010000011">
    <property type="protein sequence ID" value="KAK9832877.1"/>
    <property type="molecule type" value="Genomic_DNA"/>
</dbReference>
<dbReference type="Proteomes" id="UP001438707">
    <property type="component" value="Unassembled WGS sequence"/>
</dbReference>
<keyword evidence="4" id="KW-0158">Chromosome</keyword>
<feature type="compositionally biased region" description="Polar residues" evidence="12">
    <location>
        <begin position="825"/>
        <end position="836"/>
    </location>
</feature>
<dbReference type="Gene3D" id="3.40.50.10190">
    <property type="entry name" value="BRCT domain"/>
    <property type="match status" value="1"/>
</dbReference>
<feature type="compositionally biased region" description="Basic residues" evidence="12">
    <location>
        <begin position="960"/>
        <end position="973"/>
    </location>
</feature>
<feature type="compositionally biased region" description="Polar residues" evidence="12">
    <location>
        <begin position="489"/>
        <end position="498"/>
    </location>
</feature>
<gene>
    <name evidence="15" type="ORF">WJX74_000543</name>
</gene>
<evidence type="ECO:0000256" key="1">
    <source>
        <dbReference type="ARBA" id="ARBA00004123"/>
    </source>
</evidence>
<keyword evidence="8" id="KW-0832">Ubl conjugation</keyword>
<evidence type="ECO:0000256" key="12">
    <source>
        <dbReference type="SAM" id="MobiDB-lite"/>
    </source>
</evidence>
<feature type="compositionally biased region" description="Low complexity" evidence="12">
    <location>
        <begin position="408"/>
        <end position="422"/>
    </location>
</feature>
<dbReference type="GO" id="GO:0006974">
    <property type="term" value="P:DNA damage response"/>
    <property type="evidence" value="ECO:0007669"/>
    <property type="project" value="UniProtKB-KW"/>
</dbReference>
<accession>A0AAW1RI06</accession>
<dbReference type="InterPro" id="IPR000253">
    <property type="entry name" value="FHA_dom"/>
</dbReference>
<dbReference type="PANTHER" id="PTHR23196:SF1">
    <property type="entry name" value="PAX-INTERACTING PROTEIN 1"/>
    <property type="match status" value="1"/>
</dbReference>
<feature type="compositionally biased region" description="Polar residues" evidence="12">
    <location>
        <begin position="876"/>
        <end position="888"/>
    </location>
</feature>
<protein>
    <recommendedName>
        <fullName evidence="3">Mediator of DNA damage checkpoint protein 1</fullName>
    </recommendedName>
</protein>
<feature type="compositionally biased region" description="Low complexity" evidence="12">
    <location>
        <begin position="1002"/>
        <end position="1019"/>
    </location>
</feature>
<feature type="compositionally biased region" description="Polar residues" evidence="12">
    <location>
        <begin position="760"/>
        <end position="770"/>
    </location>
</feature>
<comment type="subcellular location">
    <subcellularLocation>
        <location evidence="2">Chromosome</location>
    </subcellularLocation>
    <subcellularLocation>
        <location evidence="1">Nucleus</location>
    </subcellularLocation>
</comment>
<evidence type="ECO:0000313" key="16">
    <source>
        <dbReference type="Proteomes" id="UP001438707"/>
    </source>
</evidence>
<feature type="compositionally biased region" description="Basic and acidic residues" evidence="12">
    <location>
        <begin position="423"/>
        <end position="440"/>
    </location>
</feature>
<evidence type="ECO:0000259" key="14">
    <source>
        <dbReference type="PROSITE" id="PS50172"/>
    </source>
</evidence>
<feature type="region of interest" description="Disordered" evidence="12">
    <location>
        <begin position="488"/>
        <end position="535"/>
    </location>
</feature>
<evidence type="ECO:0000256" key="6">
    <source>
        <dbReference type="ARBA" id="ARBA00022737"/>
    </source>
</evidence>
<evidence type="ECO:0000256" key="3">
    <source>
        <dbReference type="ARBA" id="ARBA00015014"/>
    </source>
</evidence>
<dbReference type="InterPro" id="IPR051579">
    <property type="entry name" value="DDR_Transcriptional_Reg"/>
</dbReference>
<evidence type="ECO:0000256" key="7">
    <source>
        <dbReference type="ARBA" id="ARBA00022763"/>
    </source>
</evidence>
<name>A0AAW1RI06_9CHLO</name>
<feature type="compositionally biased region" description="Basic and acidic residues" evidence="12">
    <location>
        <begin position="849"/>
        <end position="864"/>
    </location>
</feature>
<feature type="compositionally biased region" description="Basic residues" evidence="12">
    <location>
        <begin position="595"/>
        <end position="608"/>
    </location>
</feature>
<evidence type="ECO:0000256" key="10">
    <source>
        <dbReference type="ARBA" id="ARBA00023242"/>
    </source>
</evidence>
<feature type="compositionally biased region" description="Polar residues" evidence="12">
    <location>
        <begin position="368"/>
        <end position="388"/>
    </location>
</feature>
<keyword evidence="5" id="KW-1017">Isopeptide bond</keyword>
<keyword evidence="11" id="KW-0131">Cell cycle</keyword>
<feature type="compositionally biased region" description="Low complexity" evidence="12">
    <location>
        <begin position="671"/>
        <end position="704"/>
    </location>
</feature>
<dbReference type="InterPro" id="IPR008984">
    <property type="entry name" value="SMAD_FHA_dom_sf"/>
</dbReference>
<feature type="compositionally biased region" description="Basic residues" evidence="12">
    <location>
        <begin position="651"/>
        <end position="670"/>
    </location>
</feature>
<dbReference type="InterPro" id="IPR001357">
    <property type="entry name" value="BRCT_dom"/>
</dbReference>
<feature type="compositionally biased region" description="Polar residues" evidence="12">
    <location>
        <begin position="189"/>
        <end position="198"/>
    </location>
</feature>
<dbReference type="PROSITE" id="PS50006">
    <property type="entry name" value="FHA_DOMAIN"/>
    <property type="match status" value="1"/>
</dbReference>
<dbReference type="SUPFAM" id="SSF49879">
    <property type="entry name" value="SMAD/FHA domain"/>
    <property type="match status" value="1"/>
</dbReference>
<evidence type="ECO:0000256" key="5">
    <source>
        <dbReference type="ARBA" id="ARBA00022499"/>
    </source>
</evidence>
<dbReference type="Gene3D" id="2.60.200.20">
    <property type="match status" value="1"/>
</dbReference>
<evidence type="ECO:0000256" key="2">
    <source>
        <dbReference type="ARBA" id="ARBA00004286"/>
    </source>
</evidence>
<evidence type="ECO:0000256" key="11">
    <source>
        <dbReference type="ARBA" id="ARBA00023306"/>
    </source>
</evidence>
<feature type="domain" description="FHA" evidence="13">
    <location>
        <begin position="45"/>
        <end position="109"/>
    </location>
</feature>
<feature type="compositionally biased region" description="Basic and acidic residues" evidence="12">
    <location>
        <begin position="505"/>
        <end position="517"/>
    </location>
</feature>
<keyword evidence="9" id="KW-0007">Acetylation</keyword>
<dbReference type="InterPro" id="IPR036420">
    <property type="entry name" value="BRCT_dom_sf"/>
</dbReference>
<feature type="compositionally biased region" description="Low complexity" evidence="12">
    <location>
        <begin position="630"/>
        <end position="643"/>
    </location>
</feature>
<dbReference type="Pfam" id="PF00498">
    <property type="entry name" value="FHA"/>
    <property type="match status" value="1"/>
</dbReference>
<organism evidence="15 16">
    <name type="scientific">Apatococcus lobatus</name>
    <dbReference type="NCBI Taxonomy" id="904363"/>
    <lineage>
        <taxon>Eukaryota</taxon>
        <taxon>Viridiplantae</taxon>
        <taxon>Chlorophyta</taxon>
        <taxon>core chlorophytes</taxon>
        <taxon>Trebouxiophyceae</taxon>
        <taxon>Chlorellales</taxon>
        <taxon>Chlorellaceae</taxon>
        <taxon>Apatococcus</taxon>
    </lineage>
</organism>
<keyword evidence="10" id="KW-0539">Nucleus</keyword>
<comment type="caution">
    <text evidence="15">The sequence shown here is derived from an EMBL/GenBank/DDBJ whole genome shotgun (WGS) entry which is preliminary data.</text>
</comment>
<dbReference type="GO" id="GO:0005694">
    <property type="term" value="C:chromosome"/>
    <property type="evidence" value="ECO:0007669"/>
    <property type="project" value="UniProtKB-SubCell"/>
</dbReference>
<evidence type="ECO:0000259" key="13">
    <source>
        <dbReference type="PROSITE" id="PS50006"/>
    </source>
</evidence>
<feature type="compositionally biased region" description="Low complexity" evidence="12">
    <location>
        <begin position="1119"/>
        <end position="1129"/>
    </location>
</feature>
<dbReference type="PANTHER" id="PTHR23196">
    <property type="entry name" value="PAX TRANSCRIPTION ACTIVATION DOMAIN INTERACTING PROTEIN"/>
    <property type="match status" value="1"/>
</dbReference>
<evidence type="ECO:0000313" key="15">
    <source>
        <dbReference type="EMBL" id="KAK9832877.1"/>
    </source>
</evidence>
<feature type="compositionally biased region" description="Polar residues" evidence="12">
    <location>
        <begin position="219"/>
        <end position="229"/>
    </location>
</feature>
<dbReference type="GO" id="GO:0005634">
    <property type="term" value="C:nucleus"/>
    <property type="evidence" value="ECO:0007669"/>
    <property type="project" value="UniProtKB-SubCell"/>
</dbReference>
<keyword evidence="16" id="KW-1185">Reference proteome</keyword>
<keyword evidence="7" id="KW-0227">DNA damage</keyword>
<proteinExistence type="predicted"/>
<feature type="region of interest" description="Disordered" evidence="12">
    <location>
        <begin position="579"/>
        <end position="1158"/>
    </location>
</feature>
<feature type="domain" description="BRCT" evidence="14">
    <location>
        <begin position="1165"/>
        <end position="1258"/>
    </location>
</feature>
<reference evidence="15 16" key="1">
    <citation type="journal article" date="2024" name="Nat. Commun.">
        <title>Phylogenomics reveals the evolutionary origins of lichenization in chlorophyte algae.</title>
        <authorList>
            <person name="Puginier C."/>
            <person name="Libourel C."/>
            <person name="Otte J."/>
            <person name="Skaloud P."/>
            <person name="Haon M."/>
            <person name="Grisel S."/>
            <person name="Petersen M."/>
            <person name="Berrin J.G."/>
            <person name="Delaux P.M."/>
            <person name="Dal Grande F."/>
            <person name="Keller J."/>
        </authorList>
    </citation>
    <scope>NUCLEOTIDE SEQUENCE [LARGE SCALE GENOMIC DNA]</scope>
    <source>
        <strain evidence="15 16">SAG 2145</strain>
    </source>
</reference>
<feature type="region of interest" description="Disordered" evidence="12">
    <location>
        <begin position="178"/>
        <end position="447"/>
    </location>
</feature>
<evidence type="ECO:0000256" key="4">
    <source>
        <dbReference type="ARBA" id="ARBA00022454"/>
    </source>
</evidence>
<dbReference type="CDD" id="cd17744">
    <property type="entry name" value="BRCT_MDC1_rpt1"/>
    <property type="match status" value="1"/>
</dbReference>
<keyword evidence="6" id="KW-0677">Repeat</keyword>
<dbReference type="SUPFAM" id="SSF52113">
    <property type="entry name" value="BRCT domain"/>
    <property type="match status" value="1"/>
</dbReference>
<feature type="compositionally biased region" description="Low complexity" evidence="12">
    <location>
        <begin position="518"/>
        <end position="529"/>
    </location>
</feature>
<sequence>MATQVLGWCSNHDDSVEAEADQELGFLAVMGGPSAVSHPLFAGANVVGRRVDEQALASTCPDIGISSDSWKEIFLEDLSVSAKHAVIYIESEGEDMFVKDLKSRNWTFLWRKGKFKPLTSDRWAIESGDVVRFGAVECKVSLRSLPSEAVEGSPWRRERNEHLPDFAATQLWNADGAEPQESMALEQQGRPNPSSLPSALQEHIKPPSAAQNAAEPPLQQASISDQPNLTGDETTDEDDEAPPVPHDATQIQGHPAEHAPESAAETQQQAETRSGVAAPRVHPASQSARVLRDVLGTPDSADNDSEWQPELSGNHEGAAEEAQIGAQPQPQPQPQEPAEVSSPPPGLQDKARTPAVSSGWHKRARPRQSPSDGGSSWDLQASHTTSGPDSGAKGPQLGLSVDSKRLPEPVAAAGLGEAPAPAAREHASQGADQRRVEPAHPRRQVQRNLMVSSQAFGTQAVEGAMSDIGHLTAMIPDTQQMAQLAAPLRNSSQATTKPKQAIAKDLPEPAARERSAKAEASSHAAQVASPGKAGGVPQIAEQEMGIHISSPGPEAGPTSPGEMTQLAAGVLGSMAGDTHLLLEPVPGGGPLLGRGRGRGKQTHGRGFGHKAAAALSTDPYAFQESGPQRSGSADVASGASDSSTDFEAGKRGKGRRGGAGRARGRARRQPGARAAAKSRLSKPGAADVAPAPAEPPAGAASGQAELVRGKRKRHQTRKAADMATLVGMLSDEDAGRQATPEQQQHPPAKRARRGQARGQPNPSMPLSTGVPTEGPEQPPVDAMPDMQAASDPHDQPAAGLSTPGKHGWGTRRRRSRYVTADGQLPSASGTLAAPQTSAPADRPPASAPSEHDEISCKGPAEEKTLPSPLAEPPETQPENKTADDSQQFRSKDETLLPPAENIASASGPATASKDGTDEIPDTPAATIHDPAEPSMLGKRSSPDDSSQQDRTATPGSPSGRPRKMVKLSKRPGIGRHPAVVGHATQHREAPGQAPPASEAAAGSKSPSKQQQQQPGCSPCNAAPPEQAADEGLAGKSKLARQAATAQPGKLEVRALQHSAEPPDAASTPADGLPEAVAAADGQEDAACDETSVKLTAAGEETVSTPADHLIPAALANQMRSQRSGASARSKSSRGRKAAKESRGTKETANAVTPGPSRDLRKIDQRDVRVLFSTTISESLRSSLVRVLKRLGGKDAGKQATDFTHFVTIQPGPRERDLGFKKSFSTLLALAAGRPIVGTTWLEASGQAGSFVDPLNHLLRDDAAEKRLSFNLATSYERAQHRLLLADKQVLLSPRLISAEKDKGEGLRALVTAAGGSIAKALSECPSDQAANWLVIGSDVAADKDRNWCHSKLGSLCAFLTRASFTDCIMQQSLEGLLSK</sequence>
<evidence type="ECO:0000256" key="9">
    <source>
        <dbReference type="ARBA" id="ARBA00022990"/>
    </source>
</evidence>